<dbReference type="GO" id="GO:0009246">
    <property type="term" value="P:enterobacterial common antigen biosynthetic process"/>
    <property type="evidence" value="ECO:0007669"/>
    <property type="project" value="InterPro"/>
</dbReference>
<dbReference type="STRING" id="328396.RU93_GL000643"/>
<evidence type="ECO:0000256" key="1">
    <source>
        <dbReference type="ARBA" id="ARBA00022475"/>
    </source>
</evidence>
<dbReference type="OrthoDB" id="1083028at2"/>
<keyword evidence="5" id="KW-0472">Membrane</keyword>
<dbReference type="EMBL" id="JXKD01000014">
    <property type="protein sequence ID" value="OJG09660.1"/>
    <property type="molecule type" value="Genomic_DNA"/>
</dbReference>
<proteinExistence type="predicted"/>
<evidence type="ECO:0000256" key="3">
    <source>
        <dbReference type="ARBA" id="ARBA00022676"/>
    </source>
</evidence>
<evidence type="ECO:0000313" key="6">
    <source>
        <dbReference type="EMBL" id="OJG09660.1"/>
    </source>
</evidence>
<dbReference type="GO" id="GO:0008417">
    <property type="term" value="F:fucosyltransferase activity"/>
    <property type="evidence" value="ECO:0007669"/>
    <property type="project" value="InterPro"/>
</dbReference>
<keyword evidence="3" id="KW-0328">Glycosyltransferase</keyword>
<dbReference type="Proteomes" id="UP000182149">
    <property type="component" value="Unassembled WGS sequence"/>
</dbReference>
<keyword evidence="1" id="KW-1003">Cell membrane</keyword>
<reference evidence="6 7" key="1">
    <citation type="submission" date="2014-12" db="EMBL/GenBank/DDBJ databases">
        <title>Draft genome sequences of 29 type strains of Enterococci.</title>
        <authorList>
            <person name="Zhong Z."/>
            <person name="Sun Z."/>
            <person name="Liu W."/>
            <person name="Zhang W."/>
            <person name="Zhang H."/>
        </authorList>
    </citation>
    <scope>NUCLEOTIDE SEQUENCE [LARGE SCALE GENOMIC DNA]</scope>
    <source>
        <strain evidence="6 7">DSM 17690</strain>
    </source>
</reference>
<evidence type="ECO:0000313" key="7">
    <source>
        <dbReference type="Proteomes" id="UP000182149"/>
    </source>
</evidence>
<name>A0A1L8QQ94_9ENTE</name>
<sequence>MKIIHMLPNVNVRVTESFIQFISENFESDKHYFKLVTKNSVIDLNLNKLKNVEMIPNLSTKDMLNTCSEYDKVIIHYLNFKTIEIFKLLFHPQIFEKIIWVAWGADLYQWKEKIEGSLSRRVSLLARNFIAKSFRRRIKYFVGIFPPDIKYFKDEFQTNSKTFYASYVGNLYNPLYKNKQDFDDLEYKITHDKTINIQIGHSSTKILNHLESLQDLKKYKNENIKIYLPLNYGDMNYGDIVESEANKIFGGKVECIREMMSKEEYMQYLSTIDIAIFNTTRQIGLGNISPMLYMNKKMFMPKDSVMYNFYRSQNIDIWDYNKIKNLSFHEFIKPLNYKNGTKYIAENELNLEHKIEMWNKVFKA</sequence>
<accession>A0A1L8QQ94</accession>
<dbReference type="InterPro" id="IPR009993">
    <property type="entry name" value="WecF"/>
</dbReference>
<evidence type="ECO:0008006" key="8">
    <source>
        <dbReference type="Google" id="ProtNLM"/>
    </source>
</evidence>
<organism evidence="6 7">
    <name type="scientific">Enterococcus aquimarinus</name>
    <dbReference type="NCBI Taxonomy" id="328396"/>
    <lineage>
        <taxon>Bacteria</taxon>
        <taxon>Bacillati</taxon>
        <taxon>Bacillota</taxon>
        <taxon>Bacilli</taxon>
        <taxon>Lactobacillales</taxon>
        <taxon>Enterococcaceae</taxon>
        <taxon>Enterococcus</taxon>
    </lineage>
</organism>
<evidence type="ECO:0000256" key="4">
    <source>
        <dbReference type="ARBA" id="ARBA00022679"/>
    </source>
</evidence>
<keyword evidence="7" id="KW-1185">Reference proteome</keyword>
<protein>
    <recommendedName>
        <fullName evidence="8">4-alpha-L-fucosyltransferase</fullName>
    </recommendedName>
</protein>
<evidence type="ECO:0000256" key="5">
    <source>
        <dbReference type="ARBA" id="ARBA00023136"/>
    </source>
</evidence>
<keyword evidence="2" id="KW-0997">Cell inner membrane</keyword>
<gene>
    <name evidence="6" type="ORF">RU93_GL000643</name>
</gene>
<evidence type="ECO:0000256" key="2">
    <source>
        <dbReference type="ARBA" id="ARBA00022519"/>
    </source>
</evidence>
<dbReference type="Pfam" id="PF07429">
    <property type="entry name" value="Glyco_transf_56"/>
    <property type="match status" value="1"/>
</dbReference>
<keyword evidence="4" id="KW-0808">Transferase</keyword>
<dbReference type="AlphaFoldDB" id="A0A1L8QQ94"/>
<comment type="caution">
    <text evidence="6">The sequence shown here is derived from an EMBL/GenBank/DDBJ whole genome shotgun (WGS) entry which is preliminary data.</text>
</comment>